<sequence>MVKITITERAIEQLRRVRGNKHVKLAYDTDDCGCAVNGVPMLLLVEQLDEHDVAIETNDMPIWMEKHRLIFFDEQMTIDVVDGAGCFQLKSPNQILNARMSLMER</sequence>
<name>A0A0D0HX34_9BACL</name>
<accession>A0A0D0HX34</accession>
<dbReference type="PATRIC" id="fig|265546.4.peg.853"/>
<protein>
    <recommendedName>
        <fullName evidence="1">Core domain-containing protein</fullName>
    </recommendedName>
</protein>
<dbReference type="InterPro" id="IPR035903">
    <property type="entry name" value="HesB-like_dom_sf"/>
</dbReference>
<dbReference type="InterPro" id="IPR000361">
    <property type="entry name" value="ATAP_core_dom"/>
</dbReference>
<dbReference type="EMBL" id="JXTG01000002">
    <property type="protein sequence ID" value="KIP22283.1"/>
    <property type="molecule type" value="Genomic_DNA"/>
</dbReference>
<comment type="caution">
    <text evidence="2">The sequence shown here is derived from an EMBL/GenBank/DDBJ whole genome shotgun (WGS) entry which is preliminary data.</text>
</comment>
<dbReference type="SUPFAM" id="SSF89360">
    <property type="entry name" value="HesB-like domain"/>
    <property type="match status" value="1"/>
</dbReference>
<organism evidence="2 3">
    <name type="scientific">Anoxybacillus ayderensis</name>
    <dbReference type="NCBI Taxonomy" id="265546"/>
    <lineage>
        <taxon>Bacteria</taxon>
        <taxon>Bacillati</taxon>
        <taxon>Bacillota</taxon>
        <taxon>Bacilli</taxon>
        <taxon>Bacillales</taxon>
        <taxon>Anoxybacillaceae</taxon>
        <taxon>Anoxybacillus</taxon>
    </lineage>
</organism>
<keyword evidence="3" id="KW-1185">Reference proteome</keyword>
<proteinExistence type="predicted"/>
<evidence type="ECO:0000259" key="1">
    <source>
        <dbReference type="Pfam" id="PF01521"/>
    </source>
</evidence>
<feature type="domain" description="Core" evidence="1">
    <location>
        <begin position="3"/>
        <end position="102"/>
    </location>
</feature>
<dbReference type="Pfam" id="PF01521">
    <property type="entry name" value="Fe-S_biosyn"/>
    <property type="match status" value="1"/>
</dbReference>
<dbReference type="Gene3D" id="2.60.300.12">
    <property type="entry name" value="HesB-like domain"/>
    <property type="match status" value="1"/>
</dbReference>
<evidence type="ECO:0000313" key="2">
    <source>
        <dbReference type="EMBL" id="KIP22283.1"/>
    </source>
</evidence>
<gene>
    <name evidence="2" type="ORF">JV16_00831</name>
</gene>
<reference evidence="2 3" key="1">
    <citation type="submission" date="2015-01" db="EMBL/GenBank/DDBJ databases">
        <title>Genome sequence of Anoxybacillus ayderensis strain AB04.</title>
        <authorList>
            <person name="Belduz A.O."/>
            <person name="Canakci S."/>
            <person name="Chan K.-G."/>
            <person name="Kahar U.M."/>
            <person name="Yaakob A.S."/>
            <person name="Chan C.S."/>
            <person name="Goh K.M."/>
        </authorList>
    </citation>
    <scope>NUCLEOTIDE SEQUENCE [LARGE SCALE GENOMIC DNA]</scope>
    <source>
        <strain evidence="2 3">AB04</strain>
    </source>
</reference>
<dbReference type="AlphaFoldDB" id="A0A0D0HX34"/>
<dbReference type="Proteomes" id="UP000032047">
    <property type="component" value="Unassembled WGS sequence"/>
</dbReference>
<dbReference type="RefSeq" id="WP_042534368.1">
    <property type="nucleotide sequence ID" value="NZ_JXTG01000002.1"/>
</dbReference>
<evidence type="ECO:0000313" key="3">
    <source>
        <dbReference type="Proteomes" id="UP000032047"/>
    </source>
</evidence>